<accession>A0A9P5G8E8</accession>
<name>A0A9P5G8E8_GEOCN</name>
<protein>
    <recommendedName>
        <fullName evidence="4">Sulfotransferase domain-containing protein</fullName>
    </recommendedName>
</protein>
<feature type="region of interest" description="Disordered" evidence="1">
    <location>
        <begin position="276"/>
        <end position="300"/>
    </location>
</feature>
<evidence type="ECO:0000256" key="1">
    <source>
        <dbReference type="SAM" id="MobiDB-lite"/>
    </source>
</evidence>
<dbReference type="Gene3D" id="3.40.50.300">
    <property type="entry name" value="P-loop containing nucleotide triphosphate hydrolases"/>
    <property type="match status" value="1"/>
</dbReference>
<gene>
    <name evidence="2" type="ORF">DV451_001043</name>
</gene>
<dbReference type="PANTHER" id="PTHR48419:SF1">
    <property type="entry name" value="SULFOTRANSFERASE DOMAIN-CONTAINING PROTEIN"/>
    <property type="match status" value="1"/>
</dbReference>
<evidence type="ECO:0000313" key="2">
    <source>
        <dbReference type="EMBL" id="KAF5104052.1"/>
    </source>
</evidence>
<dbReference type="InterPro" id="IPR053226">
    <property type="entry name" value="Pyrrolopyrazine_biosynth_F"/>
</dbReference>
<evidence type="ECO:0008006" key="4">
    <source>
        <dbReference type="Google" id="ProtNLM"/>
    </source>
</evidence>
<comment type="caution">
    <text evidence="2">The sequence shown here is derived from an EMBL/GenBank/DDBJ whole genome shotgun (WGS) entry which is preliminary data.</text>
</comment>
<feature type="compositionally biased region" description="Low complexity" evidence="1">
    <location>
        <begin position="283"/>
        <end position="300"/>
    </location>
</feature>
<dbReference type="InterPro" id="IPR027417">
    <property type="entry name" value="P-loop_NTPase"/>
</dbReference>
<proteinExistence type="predicted"/>
<dbReference type="AlphaFoldDB" id="A0A9P5G8E8"/>
<dbReference type="SUPFAM" id="SSF52540">
    <property type="entry name" value="P-loop containing nucleoside triphosphate hydrolases"/>
    <property type="match status" value="1"/>
</dbReference>
<dbReference type="PANTHER" id="PTHR48419">
    <property type="entry name" value="SULFOTRANSFERASE DOMAIN-CONTAINING PROTEIN"/>
    <property type="match status" value="1"/>
</dbReference>
<dbReference type="Proteomes" id="UP000750522">
    <property type="component" value="Unassembled WGS sequence"/>
</dbReference>
<reference evidence="2" key="2">
    <citation type="submission" date="2020-01" db="EMBL/GenBank/DDBJ databases">
        <authorList>
            <person name="Perkins V."/>
            <person name="Lessard M.-H."/>
            <person name="Dugat-Bony E."/>
            <person name="Frenette M."/>
            <person name="Labrie S."/>
        </authorList>
    </citation>
    <scope>NUCLEOTIDE SEQUENCE</scope>
    <source>
        <strain evidence="2">LMA-70</strain>
    </source>
</reference>
<dbReference type="EMBL" id="QQZK01000014">
    <property type="protein sequence ID" value="KAF5104052.1"/>
    <property type="molecule type" value="Genomic_DNA"/>
</dbReference>
<dbReference type="Pfam" id="PF19798">
    <property type="entry name" value="Sulfotransfer_5"/>
    <property type="match status" value="1"/>
</dbReference>
<evidence type="ECO:0000313" key="3">
    <source>
        <dbReference type="Proteomes" id="UP000750522"/>
    </source>
</evidence>
<organism evidence="2 3">
    <name type="scientific">Geotrichum candidum</name>
    <name type="common">Oospora lactis</name>
    <name type="synonym">Dipodascus geotrichum</name>
    <dbReference type="NCBI Taxonomy" id="1173061"/>
    <lineage>
        <taxon>Eukaryota</taxon>
        <taxon>Fungi</taxon>
        <taxon>Dikarya</taxon>
        <taxon>Ascomycota</taxon>
        <taxon>Saccharomycotina</taxon>
        <taxon>Dipodascomycetes</taxon>
        <taxon>Dipodascales</taxon>
        <taxon>Dipodascaceae</taxon>
        <taxon>Geotrichum</taxon>
    </lineage>
</organism>
<reference evidence="2" key="1">
    <citation type="journal article" date="2020" name="Front. Microbiol.">
        <title>Phenotypic and Genetic Characterization of the Cheese Ripening Yeast Geotrichum candidum.</title>
        <authorList>
            <person name="Perkins V."/>
            <person name="Vignola S."/>
            <person name="Lessard M.H."/>
            <person name="Plante P.L."/>
            <person name="Corbeil J."/>
            <person name="Dugat-Bony E."/>
            <person name="Frenette M."/>
            <person name="Labrie S."/>
        </authorList>
    </citation>
    <scope>NUCLEOTIDE SEQUENCE</scope>
    <source>
        <strain evidence="2">LMA-70</strain>
    </source>
</reference>
<sequence>MTTSLFIATHPRSTSTALERAFLTRTGLSGDSDKNNSADTICIHEPFGEPFYYGPERMSDRFPATACAKVADTYPHELRYSDVVAEIDRQHAQEGKPIVVIKDMAQYIVTPRASGRSDMIIDESFFSNDGGLTEAESECSSSNDDNTSTASAGKRKVVVLIRAPHLSVPSYYRCCIPPLSARTGFDFYDPDEAGYRELRILYDRLSSSGDGDNAPLIVDSADLIRSPRQVIQRVCEHAGIDFRESMLHWEENSPQEQELFQKWNGFHDDALNSRGFKQEQKPSATNAAAEKTTKTASSKPADAEFEVDYDKWTADWSKKFNPEQVAEIRSAVERNLDDYLYLRQFCEQF</sequence>